<evidence type="ECO:0000256" key="7">
    <source>
        <dbReference type="SAM" id="MobiDB-lite"/>
    </source>
</evidence>
<feature type="coiled-coil region" evidence="6">
    <location>
        <begin position="320"/>
        <end position="523"/>
    </location>
</feature>
<dbReference type="PANTHER" id="PTHR46349">
    <property type="entry name" value="CINGULIN-LIKE PROTEIN 1-RELATED"/>
    <property type="match status" value="1"/>
</dbReference>
<dbReference type="GO" id="GO:0008017">
    <property type="term" value="F:microtubule binding"/>
    <property type="evidence" value="ECO:0007669"/>
    <property type="project" value="TreeGrafter"/>
</dbReference>
<keyword evidence="2" id="KW-0965">Cell junction</keyword>
<proteinExistence type="inferred from homology"/>
<protein>
    <recommendedName>
        <fullName evidence="5">Cingulin</fullName>
    </recommendedName>
</protein>
<evidence type="ECO:0000313" key="10">
    <source>
        <dbReference type="Proteomes" id="UP000472271"/>
    </source>
</evidence>
<comment type="similarity">
    <text evidence="4">Belongs to the cingulin family.</text>
</comment>
<feature type="region of interest" description="Disordered" evidence="7">
    <location>
        <begin position="192"/>
        <end position="230"/>
    </location>
</feature>
<reference evidence="9" key="3">
    <citation type="submission" date="2025-09" db="UniProtKB">
        <authorList>
            <consortium name="Ensembl"/>
        </authorList>
    </citation>
    <scope>IDENTIFICATION</scope>
</reference>
<evidence type="ECO:0000256" key="2">
    <source>
        <dbReference type="ARBA" id="ARBA00022427"/>
    </source>
</evidence>
<comment type="subcellular location">
    <subcellularLocation>
        <location evidence="1">Cell junction</location>
        <location evidence="1">Tight junction</location>
    </subcellularLocation>
</comment>
<sequence length="944" mass="108272">MMTQSSGRKTPVDYGVQIRFINDLHDSGGGQPGYQPRTKTQTTSKYGVAVRVQGIAGQPYVVLKDGEKGDSYGVQLRTHYPSGYSSLPRRRERAESGTDGEIGAGNDDFQLSRPPGDGKSGSYGNLDGGTRVKGEREQAQNVGGREGNMERNMWPSSYKTFQNPSSQTNEFQSTHKQTPVNRLINRFDGGQQRGLAPAQQDPRTASPLPSPNPYTSPPSSTHSSLGCSQGPVDKVPAHSFSDLCLKVTPDLLLDQGQSAELNSEDEQIMQTLYNILREGYKHFKLLFSYCNLFNKCIKAVLTQTIRSVSNSVSFFPHHRLTQLRMDRENAETRVREMEDQLAEFQDELRRENSNKADLMSCQAEMTEVYQLKQKLEETLRQRERELTALKGALKEEVASHDKEIEALREQYSVDMEKLRNSMEQVSQSHAGIEAERLRVNASPSFHLQIGCTSVQELQRCNTDLRKAKLEVEKQRTEYDKKVMEVISIKKGHQDQEAELKYEINRLKDQLQRAKEDFAKAQEKSKRVSLIRTLDLTVSDSSEAELALHAEVRGLRSEIDEAKRKASRLSQENSELSLRLQDTEKDREMLKHTINQLEDTKQQQERTLEKLTKEVRWEAGFYTFANDKTLEHQFCSLPSVKQKKKISLCLLLSSLSLSVSRQKKELLLVCEERDNHQLDKELLTNRLRHLEGELESSKNSQNEKTREIRILEDKLKRLELELEEEKSSAEMLTDRMSRSRDQIDQLRSELMQERSSKQDLELDKNAMERHLKELRSRVADMEGQSRSSVGVSQLEKKIQELEERLRSEEREKNSVLASQRRLERKLKEFNMTLDEERQHHSEQRDQLALKVKALKRQVDESETELERMDGLRRKAQRDMEEQIELKEALQTRVAALETELKRKTQVAMRPALDSSALSSDDDDSLYDPTTITSILTESNLQTSSC</sequence>
<accession>A0A672Z0I1</accession>
<reference evidence="9" key="2">
    <citation type="submission" date="2025-08" db="UniProtKB">
        <authorList>
            <consortium name="Ensembl"/>
        </authorList>
    </citation>
    <scope>IDENTIFICATION</scope>
</reference>
<keyword evidence="2" id="KW-0796">Tight junction</keyword>
<reference evidence="9" key="1">
    <citation type="submission" date="2019-06" db="EMBL/GenBank/DDBJ databases">
        <authorList>
            <consortium name="Wellcome Sanger Institute Data Sharing"/>
        </authorList>
    </citation>
    <scope>NUCLEOTIDE SEQUENCE [LARGE SCALE GENOMIC DNA]</scope>
</reference>
<evidence type="ECO:0000256" key="1">
    <source>
        <dbReference type="ARBA" id="ARBA00004435"/>
    </source>
</evidence>
<keyword evidence="3 6" id="KW-0175">Coiled coil</keyword>
<dbReference type="GO" id="GO:0005923">
    <property type="term" value="C:bicellular tight junction"/>
    <property type="evidence" value="ECO:0007669"/>
    <property type="project" value="TreeGrafter"/>
</dbReference>
<dbReference type="InParanoid" id="A0A672Z0I1"/>
<feature type="coiled-coil region" evidence="6">
    <location>
        <begin position="551"/>
        <end position="613"/>
    </location>
</feature>
<feature type="compositionally biased region" description="Polar residues" evidence="7">
    <location>
        <begin position="154"/>
        <end position="177"/>
    </location>
</feature>
<feature type="region of interest" description="Disordered" evidence="7">
    <location>
        <begin position="76"/>
        <end position="177"/>
    </location>
</feature>
<dbReference type="Pfam" id="PF01576">
    <property type="entry name" value="Myosin_tail_1"/>
    <property type="match status" value="1"/>
</dbReference>
<organism evidence="9 10">
    <name type="scientific">Sphaeramia orbicularis</name>
    <name type="common">orbiculate cardinalfish</name>
    <dbReference type="NCBI Taxonomy" id="375764"/>
    <lineage>
        <taxon>Eukaryota</taxon>
        <taxon>Metazoa</taxon>
        <taxon>Chordata</taxon>
        <taxon>Craniata</taxon>
        <taxon>Vertebrata</taxon>
        <taxon>Euteleostomi</taxon>
        <taxon>Actinopterygii</taxon>
        <taxon>Neopterygii</taxon>
        <taxon>Teleostei</taxon>
        <taxon>Neoteleostei</taxon>
        <taxon>Acanthomorphata</taxon>
        <taxon>Gobiaria</taxon>
        <taxon>Kurtiformes</taxon>
        <taxon>Apogonoidei</taxon>
        <taxon>Apogonidae</taxon>
        <taxon>Apogoninae</taxon>
        <taxon>Sphaeramia</taxon>
    </lineage>
</organism>
<dbReference type="Ensembl" id="ENSSORT00005010705.1">
    <property type="protein sequence ID" value="ENSSORP00005010370.1"/>
    <property type="gene ID" value="ENSSORG00005005602.1"/>
</dbReference>
<feature type="domain" description="Myosin tail" evidence="8">
    <location>
        <begin position="687"/>
        <end position="898"/>
    </location>
</feature>
<dbReference type="Proteomes" id="UP000472271">
    <property type="component" value="Chromosome 16"/>
</dbReference>
<evidence type="ECO:0000313" key="9">
    <source>
        <dbReference type="Ensembl" id="ENSSORP00005010370.1"/>
    </source>
</evidence>
<dbReference type="Gene3D" id="1.10.287.1490">
    <property type="match status" value="1"/>
</dbReference>
<dbReference type="AlphaFoldDB" id="A0A672Z0I1"/>
<evidence type="ECO:0000259" key="8">
    <source>
        <dbReference type="Pfam" id="PF01576"/>
    </source>
</evidence>
<keyword evidence="10" id="KW-1185">Reference proteome</keyword>
<dbReference type="InterPro" id="IPR002928">
    <property type="entry name" value="Myosin_tail"/>
</dbReference>
<name>A0A672Z0I1_9TELE</name>
<evidence type="ECO:0000256" key="4">
    <source>
        <dbReference type="ARBA" id="ARBA00038467"/>
    </source>
</evidence>
<dbReference type="GO" id="GO:0000226">
    <property type="term" value="P:microtubule cytoskeleton organization"/>
    <property type="evidence" value="ECO:0007669"/>
    <property type="project" value="TreeGrafter"/>
</dbReference>
<dbReference type="PANTHER" id="PTHR46349:SF4">
    <property type="entry name" value="CINGULIN"/>
    <property type="match status" value="1"/>
</dbReference>
<evidence type="ECO:0000256" key="6">
    <source>
        <dbReference type="SAM" id="Coils"/>
    </source>
</evidence>
<evidence type="ECO:0000256" key="5">
    <source>
        <dbReference type="ARBA" id="ARBA00044075"/>
    </source>
</evidence>
<feature type="region of interest" description="Disordered" evidence="7">
    <location>
        <begin position="904"/>
        <end position="926"/>
    </location>
</feature>
<dbReference type="GO" id="GO:0016459">
    <property type="term" value="C:myosin complex"/>
    <property type="evidence" value="ECO:0007669"/>
    <property type="project" value="InterPro"/>
</dbReference>
<evidence type="ECO:0000256" key="3">
    <source>
        <dbReference type="ARBA" id="ARBA00023054"/>
    </source>
</evidence>